<evidence type="ECO:0000259" key="6">
    <source>
        <dbReference type="PROSITE" id="PS51007"/>
    </source>
</evidence>
<gene>
    <name evidence="7" type="ORF">E6K74_12050</name>
</gene>
<accession>A0A538SMB8</accession>
<name>A0A538SMB8_UNCEI</name>
<dbReference type="EMBL" id="VBOU01000097">
    <property type="protein sequence ID" value="TMQ52510.1"/>
    <property type="molecule type" value="Genomic_DNA"/>
</dbReference>
<evidence type="ECO:0000313" key="7">
    <source>
        <dbReference type="EMBL" id="TMQ52510.1"/>
    </source>
</evidence>
<dbReference type="Proteomes" id="UP000319829">
    <property type="component" value="Unassembled WGS sequence"/>
</dbReference>
<dbReference type="Gene3D" id="1.10.760.10">
    <property type="entry name" value="Cytochrome c-like domain"/>
    <property type="match status" value="1"/>
</dbReference>
<evidence type="ECO:0000313" key="8">
    <source>
        <dbReference type="Proteomes" id="UP000319829"/>
    </source>
</evidence>
<organism evidence="7 8">
    <name type="scientific">Eiseniibacteriota bacterium</name>
    <dbReference type="NCBI Taxonomy" id="2212470"/>
    <lineage>
        <taxon>Bacteria</taxon>
        <taxon>Candidatus Eiseniibacteriota</taxon>
    </lineage>
</organism>
<feature type="compositionally biased region" description="Low complexity" evidence="5">
    <location>
        <begin position="204"/>
        <end position="223"/>
    </location>
</feature>
<proteinExistence type="predicted"/>
<evidence type="ECO:0000256" key="3">
    <source>
        <dbReference type="ARBA" id="ARBA00023004"/>
    </source>
</evidence>
<keyword evidence="3 4" id="KW-0408">Iron</keyword>
<feature type="region of interest" description="Disordered" evidence="5">
    <location>
        <begin position="204"/>
        <end position="229"/>
    </location>
</feature>
<sequence length="229" mass="24151">MSSATTRWTLSSSALVVAVAVPLAGGSHKKSTPALEYMPNMAYSPAVKAQNEDPLHPGMSAMRPPVPGTVARGFTPYRYAVGDSLAAQRDLVNPLPRTADVLGRGERVFMTYCVVCHGPKGDGQGYIVPKFPMPPSLLSEKVSHWADGRIYHVITRGQNLMPNYASQILPEDRWAVIHYVRALERAANPLPQDLAVAGLSPDTTAAGAAKAPAGSTGAGKTKAPVGGKP</sequence>
<dbReference type="GO" id="GO:0009055">
    <property type="term" value="F:electron transfer activity"/>
    <property type="evidence" value="ECO:0007669"/>
    <property type="project" value="InterPro"/>
</dbReference>
<dbReference type="PANTHER" id="PTHR40394">
    <property type="entry name" value="LIPOPROTEIN-RELATED"/>
    <property type="match status" value="1"/>
</dbReference>
<dbReference type="Pfam" id="PF13442">
    <property type="entry name" value="Cytochrome_CBB3"/>
    <property type="match status" value="1"/>
</dbReference>
<feature type="domain" description="Cytochrome c" evidence="6">
    <location>
        <begin position="100"/>
        <end position="184"/>
    </location>
</feature>
<evidence type="ECO:0000256" key="5">
    <source>
        <dbReference type="SAM" id="MobiDB-lite"/>
    </source>
</evidence>
<dbReference type="InterPro" id="IPR009056">
    <property type="entry name" value="Cyt_c-like_dom"/>
</dbReference>
<dbReference type="SUPFAM" id="SSF46626">
    <property type="entry name" value="Cytochrome c"/>
    <property type="match status" value="1"/>
</dbReference>
<dbReference type="InterPro" id="IPR036909">
    <property type="entry name" value="Cyt_c-like_dom_sf"/>
</dbReference>
<keyword evidence="1 4" id="KW-0349">Heme</keyword>
<dbReference type="PROSITE" id="PS51007">
    <property type="entry name" value="CYTC"/>
    <property type="match status" value="1"/>
</dbReference>
<keyword evidence="2 4" id="KW-0479">Metal-binding</keyword>
<reference evidence="7 8" key="1">
    <citation type="journal article" date="2019" name="Nat. Microbiol.">
        <title>Mediterranean grassland soil C-N compound turnover is dependent on rainfall and depth, and is mediated by genomically divergent microorganisms.</title>
        <authorList>
            <person name="Diamond S."/>
            <person name="Andeer P.F."/>
            <person name="Li Z."/>
            <person name="Crits-Christoph A."/>
            <person name="Burstein D."/>
            <person name="Anantharaman K."/>
            <person name="Lane K.R."/>
            <person name="Thomas B.C."/>
            <person name="Pan C."/>
            <person name="Northen T.R."/>
            <person name="Banfield J.F."/>
        </authorList>
    </citation>
    <scope>NUCLEOTIDE SEQUENCE [LARGE SCALE GENOMIC DNA]</scope>
    <source>
        <strain evidence="7">WS_4</strain>
    </source>
</reference>
<comment type="caution">
    <text evidence="7">The sequence shown here is derived from an EMBL/GenBank/DDBJ whole genome shotgun (WGS) entry which is preliminary data.</text>
</comment>
<dbReference type="AlphaFoldDB" id="A0A538SMB8"/>
<evidence type="ECO:0000256" key="4">
    <source>
        <dbReference type="PROSITE-ProRule" id="PRU00433"/>
    </source>
</evidence>
<evidence type="ECO:0000256" key="2">
    <source>
        <dbReference type="ARBA" id="ARBA00022723"/>
    </source>
</evidence>
<dbReference type="GO" id="GO:0046872">
    <property type="term" value="F:metal ion binding"/>
    <property type="evidence" value="ECO:0007669"/>
    <property type="project" value="UniProtKB-KW"/>
</dbReference>
<evidence type="ECO:0000256" key="1">
    <source>
        <dbReference type="ARBA" id="ARBA00022617"/>
    </source>
</evidence>
<protein>
    <submittedName>
        <fullName evidence="7">Cytochrome c</fullName>
    </submittedName>
</protein>
<dbReference type="GO" id="GO:0020037">
    <property type="term" value="F:heme binding"/>
    <property type="evidence" value="ECO:0007669"/>
    <property type="project" value="InterPro"/>
</dbReference>
<dbReference type="PANTHER" id="PTHR40394:SF2">
    <property type="entry name" value="QUINOL:CYTOCHROME C OXIDOREDUCTASE MEMBRANE PROTEIN"/>
    <property type="match status" value="1"/>
</dbReference>